<reference evidence="16 17" key="1">
    <citation type="journal article" date="2016" name="Nat. Commun.">
        <title>Thousands of microbial genomes shed light on interconnected biogeochemical processes in an aquifer system.</title>
        <authorList>
            <person name="Anantharaman K."/>
            <person name="Brown C.T."/>
            <person name="Hug L.A."/>
            <person name="Sharon I."/>
            <person name="Castelle C.J."/>
            <person name="Probst A.J."/>
            <person name="Thomas B.C."/>
            <person name="Singh A."/>
            <person name="Wilkins M.J."/>
            <person name="Karaoz U."/>
            <person name="Brodie E.L."/>
            <person name="Williams K.H."/>
            <person name="Hubbard S.S."/>
            <person name="Banfield J.F."/>
        </authorList>
    </citation>
    <scope>NUCLEOTIDE SEQUENCE [LARGE SCALE GENOMIC DNA]</scope>
</reference>
<evidence type="ECO:0000256" key="6">
    <source>
        <dbReference type="ARBA" id="ARBA00022781"/>
    </source>
</evidence>
<keyword evidence="7 13" id="KW-1133">Transmembrane helix</keyword>
<dbReference type="InterPro" id="IPR002146">
    <property type="entry name" value="ATP_synth_b/b'su_bac/chlpt"/>
</dbReference>
<comment type="subcellular location">
    <subcellularLocation>
        <location evidence="13">Cell membrane</location>
        <topology evidence="13">Single-pass membrane protein</topology>
    </subcellularLocation>
    <subcellularLocation>
        <location evidence="12">Endomembrane system</location>
        <topology evidence="12">Single-pass membrane protein</topology>
    </subcellularLocation>
</comment>
<accession>A0A1G2QHP4</accession>
<dbReference type="GO" id="GO:0046961">
    <property type="term" value="F:proton-transporting ATPase activity, rotational mechanism"/>
    <property type="evidence" value="ECO:0007669"/>
    <property type="project" value="TreeGrafter"/>
</dbReference>
<evidence type="ECO:0000256" key="9">
    <source>
        <dbReference type="ARBA" id="ARBA00023136"/>
    </source>
</evidence>
<evidence type="ECO:0000256" key="8">
    <source>
        <dbReference type="ARBA" id="ARBA00023065"/>
    </source>
</evidence>
<name>A0A1G2QHP4_9BACT</name>
<protein>
    <recommendedName>
        <fullName evidence="13">ATP synthase subunit b</fullName>
    </recommendedName>
    <alternativeName>
        <fullName evidence="13">ATP synthase F(0) sector subunit b</fullName>
    </alternativeName>
    <alternativeName>
        <fullName evidence="13">ATPase subunit I</fullName>
    </alternativeName>
    <alternativeName>
        <fullName evidence="13">F-type ATPase subunit b</fullName>
        <shortName evidence="13">F-ATPase subunit b</shortName>
    </alternativeName>
</protein>
<dbReference type="Pfam" id="PF00430">
    <property type="entry name" value="ATP-synt_B"/>
    <property type="match status" value="1"/>
</dbReference>
<keyword evidence="6 13" id="KW-0375">Hydrogen ion transport</keyword>
<comment type="subunit">
    <text evidence="13">F-type ATPases have 2 components, F(1) - the catalytic core - and F(0) - the membrane proton channel. F(1) has five subunits: alpha(3), beta(3), gamma(1), delta(1), epsilon(1). F(0) has three main subunits: a(1), b(2) and c(10-14). The alpha and beta chains form an alternating ring which encloses part of the gamma chain. F(1) is attached to F(0) by a central stalk formed by the gamma and epsilon chains, while a peripheral stalk is formed by the delta and b chains.</text>
</comment>
<evidence type="ECO:0000256" key="4">
    <source>
        <dbReference type="ARBA" id="ARBA00022547"/>
    </source>
</evidence>
<evidence type="ECO:0000256" key="1">
    <source>
        <dbReference type="ARBA" id="ARBA00005513"/>
    </source>
</evidence>
<keyword evidence="2 13" id="KW-0813">Transport</keyword>
<comment type="function">
    <text evidence="13">Component of the F(0) channel, it forms part of the peripheral stalk, linking F(1) to F(0).</text>
</comment>
<dbReference type="PANTHER" id="PTHR33445">
    <property type="entry name" value="ATP SYNTHASE SUBUNIT B', CHLOROPLASTIC"/>
    <property type="match status" value="1"/>
</dbReference>
<evidence type="ECO:0000256" key="14">
    <source>
        <dbReference type="RuleBase" id="RU003848"/>
    </source>
</evidence>
<dbReference type="InterPro" id="IPR005864">
    <property type="entry name" value="ATP_synth_F0_bsu_bac"/>
</dbReference>
<dbReference type="GO" id="GO:0012505">
    <property type="term" value="C:endomembrane system"/>
    <property type="evidence" value="ECO:0007669"/>
    <property type="project" value="UniProtKB-SubCell"/>
</dbReference>
<comment type="similarity">
    <text evidence="1 13 14">Belongs to the ATPase B chain family.</text>
</comment>
<dbReference type="Gene3D" id="6.10.250.1580">
    <property type="match status" value="1"/>
</dbReference>
<feature type="coiled-coil region" evidence="15">
    <location>
        <begin position="109"/>
        <end position="136"/>
    </location>
</feature>
<keyword evidence="4 13" id="KW-0138">CF(0)</keyword>
<dbReference type="GO" id="GO:0046933">
    <property type="term" value="F:proton-transporting ATP synthase activity, rotational mechanism"/>
    <property type="evidence" value="ECO:0007669"/>
    <property type="project" value="UniProtKB-UniRule"/>
</dbReference>
<feature type="transmembrane region" description="Helical" evidence="13">
    <location>
        <begin position="12"/>
        <end position="31"/>
    </location>
</feature>
<dbReference type="AlphaFoldDB" id="A0A1G2QHP4"/>
<keyword evidence="15" id="KW-0175">Coiled coil</keyword>
<evidence type="ECO:0000256" key="11">
    <source>
        <dbReference type="ARBA" id="ARBA00025198"/>
    </source>
</evidence>
<evidence type="ECO:0000256" key="3">
    <source>
        <dbReference type="ARBA" id="ARBA00022475"/>
    </source>
</evidence>
<evidence type="ECO:0000256" key="13">
    <source>
        <dbReference type="HAMAP-Rule" id="MF_01398"/>
    </source>
</evidence>
<dbReference type="GO" id="GO:0005886">
    <property type="term" value="C:plasma membrane"/>
    <property type="evidence" value="ECO:0007669"/>
    <property type="project" value="UniProtKB-SubCell"/>
</dbReference>
<evidence type="ECO:0000313" key="17">
    <source>
        <dbReference type="Proteomes" id="UP000177838"/>
    </source>
</evidence>
<evidence type="ECO:0000256" key="2">
    <source>
        <dbReference type="ARBA" id="ARBA00022448"/>
    </source>
</evidence>
<evidence type="ECO:0000313" key="16">
    <source>
        <dbReference type="EMBL" id="OHA59609.1"/>
    </source>
</evidence>
<dbReference type="EMBL" id="MHTK01000006">
    <property type="protein sequence ID" value="OHA59609.1"/>
    <property type="molecule type" value="Genomic_DNA"/>
</dbReference>
<dbReference type="PANTHER" id="PTHR33445:SF1">
    <property type="entry name" value="ATP SYNTHASE SUBUNIT B"/>
    <property type="match status" value="1"/>
</dbReference>
<comment type="caution">
    <text evidence="16">The sequence shown here is derived from an EMBL/GenBank/DDBJ whole genome shotgun (WGS) entry which is preliminary data.</text>
</comment>
<dbReference type="STRING" id="1802439.A2589_01985"/>
<dbReference type="SUPFAM" id="SSF81573">
    <property type="entry name" value="F1F0 ATP synthase subunit B, membrane domain"/>
    <property type="match status" value="1"/>
</dbReference>
<gene>
    <name evidence="13" type="primary">atpF</name>
    <name evidence="16" type="ORF">A2589_01985</name>
</gene>
<dbReference type="GO" id="GO:0045259">
    <property type="term" value="C:proton-transporting ATP synthase complex"/>
    <property type="evidence" value="ECO:0007669"/>
    <property type="project" value="UniProtKB-KW"/>
</dbReference>
<evidence type="ECO:0000256" key="7">
    <source>
        <dbReference type="ARBA" id="ARBA00022989"/>
    </source>
</evidence>
<keyword evidence="5 13" id="KW-0812">Transmembrane</keyword>
<organism evidence="16 17">
    <name type="scientific">Candidatus Vogelbacteria bacterium RIFOXYD1_FULL_46_19</name>
    <dbReference type="NCBI Taxonomy" id="1802439"/>
    <lineage>
        <taxon>Bacteria</taxon>
        <taxon>Candidatus Vogeliibacteriota</taxon>
    </lineage>
</organism>
<keyword evidence="9 13" id="KW-0472">Membrane</keyword>
<keyword evidence="3 13" id="KW-1003">Cell membrane</keyword>
<evidence type="ECO:0000256" key="10">
    <source>
        <dbReference type="ARBA" id="ARBA00023310"/>
    </source>
</evidence>
<dbReference type="HAMAP" id="MF_01398">
    <property type="entry name" value="ATP_synth_b_bprime"/>
    <property type="match status" value="1"/>
</dbReference>
<sequence>MDIGQILANIGFNWPVAVANLVNFLIIFYLLQRFVFKRVGQVLKDRQAVIAEGLAAAEEAKGELLSAEVKAKQIADEAKLMANQIVTDGHERAAETVKAATGKAEAVYQEIVERGAADVQRERQEAEKQVQVETARLIVKGLEKVLTEDFTDKKQEDLIARLIK</sequence>
<evidence type="ECO:0000256" key="5">
    <source>
        <dbReference type="ARBA" id="ARBA00022692"/>
    </source>
</evidence>
<evidence type="ECO:0000256" key="15">
    <source>
        <dbReference type="SAM" id="Coils"/>
    </source>
</evidence>
<dbReference type="Proteomes" id="UP000177838">
    <property type="component" value="Unassembled WGS sequence"/>
</dbReference>
<keyword evidence="10 13" id="KW-0066">ATP synthesis</keyword>
<dbReference type="InterPro" id="IPR028987">
    <property type="entry name" value="ATP_synth_B-like_membr_sf"/>
</dbReference>
<dbReference type="CDD" id="cd06503">
    <property type="entry name" value="ATP-synt_Fo_b"/>
    <property type="match status" value="1"/>
</dbReference>
<dbReference type="InterPro" id="IPR050059">
    <property type="entry name" value="ATP_synthase_B_chain"/>
</dbReference>
<keyword evidence="8 13" id="KW-0406">Ion transport</keyword>
<dbReference type="NCBIfam" id="TIGR01144">
    <property type="entry name" value="ATP_synt_b"/>
    <property type="match status" value="1"/>
</dbReference>
<evidence type="ECO:0000256" key="12">
    <source>
        <dbReference type="ARBA" id="ARBA00037847"/>
    </source>
</evidence>
<comment type="function">
    <text evidence="11 13">F(1)F(0) ATP synthase produces ATP from ADP in the presence of a proton or sodium gradient. F-type ATPases consist of two structural domains, F(1) containing the extramembraneous catalytic core and F(0) containing the membrane proton channel, linked together by a central stalk and a peripheral stalk. During catalysis, ATP synthesis in the catalytic domain of F(1) is coupled via a rotary mechanism of the central stalk subunits to proton translocation.</text>
</comment>
<proteinExistence type="inferred from homology"/>